<comment type="cofactor">
    <cofactor evidence="8">
        <name>Zn(2+)</name>
        <dbReference type="ChEBI" id="CHEBI:29105"/>
    </cofactor>
    <text evidence="8">Binds 1 zinc ion per subunit.</text>
</comment>
<dbReference type="InterPro" id="IPR051804">
    <property type="entry name" value="Carb_Metab_Reg_Kinase/Isom"/>
</dbReference>
<dbReference type="InterPro" id="IPR049071">
    <property type="entry name" value="MPI_cupin_dom"/>
</dbReference>
<evidence type="ECO:0000256" key="5">
    <source>
        <dbReference type="ARBA" id="ARBA00022833"/>
    </source>
</evidence>
<dbReference type="PIRSF" id="PIRSF036894">
    <property type="entry name" value="PMI_Firm_short"/>
    <property type="match status" value="1"/>
</dbReference>
<evidence type="ECO:0000256" key="7">
    <source>
        <dbReference type="PIRNR" id="PIRNR036894"/>
    </source>
</evidence>
<accession>A0A0J6H7S8</accession>
<dbReference type="EMBL" id="LECW02000026">
    <property type="protein sequence ID" value="KRT92881.1"/>
    <property type="molecule type" value="Genomic_DNA"/>
</dbReference>
<dbReference type="STRING" id="1664069.BGLY_2334"/>
<dbReference type="RefSeq" id="WP_048355149.1">
    <property type="nucleotide sequence ID" value="NZ_CP023481.1"/>
</dbReference>
<dbReference type="GO" id="GO:0005975">
    <property type="term" value="P:carbohydrate metabolic process"/>
    <property type="evidence" value="ECO:0007669"/>
    <property type="project" value="UniProtKB-UniRule"/>
</dbReference>
<dbReference type="InterPro" id="IPR014628">
    <property type="entry name" value="Man6P_isomerase_Firm_short"/>
</dbReference>
<reference evidence="13 15" key="3">
    <citation type="submission" date="2023-03" db="EMBL/GenBank/DDBJ databases">
        <title>Agriculturally important microbes genome sequencing.</title>
        <authorList>
            <person name="Dunlap C."/>
        </authorList>
    </citation>
    <scope>NUCLEOTIDE SEQUENCE [LARGE SCALE GENOMIC DNA]</scope>
    <source>
        <strain evidence="13 15">CBP-3203</strain>
    </source>
</reference>
<evidence type="ECO:0000259" key="10">
    <source>
        <dbReference type="Pfam" id="PF20511"/>
    </source>
</evidence>
<dbReference type="PATRIC" id="fig|1664069.3.peg.5269"/>
<dbReference type="GO" id="GO:0008270">
    <property type="term" value="F:zinc ion binding"/>
    <property type="evidence" value="ECO:0007669"/>
    <property type="project" value="UniProtKB-UniRule"/>
</dbReference>
<dbReference type="Proteomes" id="UP000036168">
    <property type="component" value="Unassembled WGS sequence"/>
</dbReference>
<feature type="active site" evidence="9">
    <location>
        <position position="192"/>
    </location>
</feature>
<sequence length="315" mass="35909">MKTEPLFFAPVFKERIWGGTALASFGYDIPSERTGECWAFAAHQNGQSVVQNGMYKGLTLTELWEKHRHLFGHAEGDRFPLLTKILDANQDLSVQVHPNDEFARKRENGELGKTECWYVIDCKEDAEIVYGHHATTKEELISMIELKEWNRLLRRVKVKPGDFFHVPSGTVHAIGEGIQILETQQNSDTTYRLYDYDRKDAEGNLRELHLEKSIEVIDVPFTEHQPEIRQEQTNDLCVTTFIECPYFSVKKWEVKGTARLKQEKPFLLVSVIKGGGSITSNGHEYSLKKGDHILLPDGFGQFELSGHAECIVSSL</sequence>
<feature type="domain" description="Mannose-6-phosphate isomerase cupin" evidence="11">
    <location>
        <begin position="239"/>
        <end position="314"/>
    </location>
</feature>
<evidence type="ECO:0000313" key="12">
    <source>
        <dbReference type="EMBL" id="KRT92881.1"/>
    </source>
</evidence>
<dbReference type="SUPFAM" id="SSF51182">
    <property type="entry name" value="RmlC-like cupins"/>
    <property type="match status" value="1"/>
</dbReference>
<keyword evidence="5 7" id="KW-0862">Zinc</keyword>
<dbReference type="InterPro" id="IPR014710">
    <property type="entry name" value="RmlC-like_jellyroll"/>
</dbReference>
<organism evidence="12 14">
    <name type="scientific">Bacillus glycinifermentans</name>
    <dbReference type="NCBI Taxonomy" id="1664069"/>
    <lineage>
        <taxon>Bacteria</taxon>
        <taxon>Bacillati</taxon>
        <taxon>Bacillota</taxon>
        <taxon>Bacilli</taxon>
        <taxon>Bacillales</taxon>
        <taxon>Bacillaceae</taxon>
        <taxon>Bacillus</taxon>
    </lineage>
</organism>
<dbReference type="FunFam" id="2.60.120.10:FF:000070">
    <property type="entry name" value="Mannose-6-phosphate isomerase"/>
    <property type="match status" value="1"/>
</dbReference>
<keyword evidence="6 7" id="KW-0413">Isomerase</keyword>
<evidence type="ECO:0000256" key="6">
    <source>
        <dbReference type="ARBA" id="ARBA00023235"/>
    </source>
</evidence>
<keyword evidence="4 7" id="KW-0479">Metal-binding</keyword>
<evidence type="ECO:0000256" key="3">
    <source>
        <dbReference type="ARBA" id="ARBA00011956"/>
    </source>
</evidence>
<dbReference type="PANTHER" id="PTHR42742:SF3">
    <property type="entry name" value="FRUCTOKINASE"/>
    <property type="match status" value="1"/>
</dbReference>
<evidence type="ECO:0000256" key="1">
    <source>
        <dbReference type="ARBA" id="ARBA00000757"/>
    </source>
</evidence>
<dbReference type="Gene3D" id="2.60.120.10">
    <property type="entry name" value="Jelly Rolls"/>
    <property type="match status" value="2"/>
</dbReference>
<evidence type="ECO:0000256" key="4">
    <source>
        <dbReference type="ARBA" id="ARBA00022723"/>
    </source>
</evidence>
<dbReference type="Pfam" id="PF21621">
    <property type="entry name" value="MPI_cupin_dom"/>
    <property type="match status" value="1"/>
</dbReference>
<gene>
    <name evidence="13" type="primary">manA</name>
    <name evidence="12" type="ORF">AB447_221605</name>
    <name evidence="13" type="ORF">P8828_15760</name>
</gene>
<reference evidence="12" key="2">
    <citation type="submission" date="2015-10" db="EMBL/GenBank/DDBJ databases">
        <authorList>
            <person name="Gilbert D.G."/>
        </authorList>
    </citation>
    <scope>NUCLEOTIDE SEQUENCE</scope>
    <source>
        <strain evidence="12">GO-13</strain>
    </source>
</reference>
<dbReference type="InterPro" id="IPR001250">
    <property type="entry name" value="Man6P_Isoase-1"/>
</dbReference>
<protein>
    <recommendedName>
        <fullName evidence="3 7">Mannose-6-phosphate isomerase</fullName>
        <ecNumber evidence="3 7">5.3.1.8</ecNumber>
    </recommendedName>
</protein>
<dbReference type="OrthoDB" id="9808275at2"/>
<evidence type="ECO:0000256" key="9">
    <source>
        <dbReference type="PIRSR" id="PIRSR036894-2"/>
    </source>
</evidence>
<keyword evidence="15" id="KW-1185">Reference proteome</keyword>
<dbReference type="GO" id="GO:0004476">
    <property type="term" value="F:mannose-6-phosphate isomerase activity"/>
    <property type="evidence" value="ECO:0007669"/>
    <property type="project" value="UniProtKB-UniRule"/>
</dbReference>
<feature type="binding site" evidence="8">
    <location>
        <position position="115"/>
    </location>
    <ligand>
        <name>Zn(2+)</name>
        <dbReference type="ChEBI" id="CHEBI:29105"/>
    </ligand>
</feature>
<comment type="caution">
    <text evidence="12">The sequence shown here is derived from an EMBL/GenBank/DDBJ whole genome shotgun (WGS) entry which is preliminary data.</text>
</comment>
<dbReference type="PANTHER" id="PTHR42742">
    <property type="entry name" value="TRANSCRIPTIONAL REPRESSOR MPRA"/>
    <property type="match status" value="1"/>
</dbReference>
<evidence type="ECO:0000313" key="15">
    <source>
        <dbReference type="Proteomes" id="UP001341297"/>
    </source>
</evidence>
<dbReference type="EC" id="5.3.1.8" evidence="3 7"/>
<feature type="binding site" evidence="8">
    <location>
        <position position="172"/>
    </location>
    <ligand>
        <name>Zn(2+)</name>
        <dbReference type="ChEBI" id="CHEBI:29105"/>
    </ligand>
</feature>
<evidence type="ECO:0000256" key="8">
    <source>
        <dbReference type="PIRSR" id="PIRSR036894-1"/>
    </source>
</evidence>
<feature type="binding site" evidence="8">
    <location>
        <position position="97"/>
    </location>
    <ligand>
        <name>Zn(2+)</name>
        <dbReference type="ChEBI" id="CHEBI:29105"/>
    </ligand>
</feature>
<comment type="similarity">
    <text evidence="2 7">Belongs to the mannose-6-phosphate isomerase type 1 family.</text>
</comment>
<dbReference type="CDD" id="cd07010">
    <property type="entry name" value="cupin_PMI_type_I_N_bac"/>
    <property type="match status" value="1"/>
</dbReference>
<dbReference type="AlphaFoldDB" id="A0A0J6H7S8"/>
<proteinExistence type="inferred from homology"/>
<comment type="catalytic activity">
    <reaction evidence="1 7">
        <text>D-mannose 6-phosphate = D-fructose 6-phosphate</text>
        <dbReference type="Rhea" id="RHEA:12356"/>
        <dbReference type="ChEBI" id="CHEBI:58735"/>
        <dbReference type="ChEBI" id="CHEBI:61527"/>
        <dbReference type="EC" id="5.3.1.8"/>
    </reaction>
</comment>
<dbReference type="InterPro" id="IPR011051">
    <property type="entry name" value="RmlC_Cupin_sf"/>
</dbReference>
<evidence type="ECO:0000313" key="14">
    <source>
        <dbReference type="Proteomes" id="UP000036168"/>
    </source>
</evidence>
<evidence type="ECO:0000259" key="11">
    <source>
        <dbReference type="Pfam" id="PF21621"/>
    </source>
</evidence>
<reference evidence="12 14" key="1">
    <citation type="journal article" date="2015" name="Int. J. Syst. Evol. Microbiol.">
        <title>Bacillus glycinifermentans sp. nov., isolated from fermented soybean paste.</title>
        <authorList>
            <person name="Kim S.J."/>
            <person name="Dunlap C.A."/>
            <person name="Kwon S.W."/>
            <person name="Rooney A.P."/>
        </authorList>
    </citation>
    <scope>NUCLEOTIDE SEQUENCE [LARGE SCALE GENOMIC DNA]</scope>
    <source>
        <strain evidence="12 14">GO-13</strain>
    </source>
</reference>
<dbReference type="EMBL" id="JARRTL010000015">
    <property type="protein sequence ID" value="MEC0486251.1"/>
    <property type="molecule type" value="Genomic_DNA"/>
</dbReference>
<dbReference type="Proteomes" id="UP001341297">
    <property type="component" value="Unassembled WGS sequence"/>
</dbReference>
<name>A0A0J6H7S8_9BACI</name>
<dbReference type="Pfam" id="PF20511">
    <property type="entry name" value="PMI_typeI_cat"/>
    <property type="match status" value="1"/>
</dbReference>
<evidence type="ECO:0000313" key="13">
    <source>
        <dbReference type="EMBL" id="MEC0486251.1"/>
    </source>
</evidence>
<dbReference type="InterPro" id="IPR046457">
    <property type="entry name" value="PMI_typeI_cat"/>
</dbReference>
<evidence type="ECO:0000256" key="2">
    <source>
        <dbReference type="ARBA" id="ARBA00010772"/>
    </source>
</evidence>
<feature type="domain" description="Phosphomannose isomerase type I catalytic" evidence="10">
    <location>
        <begin position="9"/>
        <end position="105"/>
    </location>
</feature>
<accession>A0A0J6F0U8</accession>
<dbReference type="NCBIfam" id="TIGR00218">
    <property type="entry name" value="manA"/>
    <property type="match status" value="2"/>
</dbReference>